<comment type="similarity">
    <text evidence="2">Belongs to the glycosyltransferase 2 family.</text>
</comment>
<keyword evidence="3" id="KW-0328">Glycosyltransferase</keyword>
<dbReference type="Pfam" id="PF00535">
    <property type="entry name" value="Glycos_transf_2"/>
    <property type="match status" value="1"/>
</dbReference>
<dbReference type="SUPFAM" id="SSF53448">
    <property type="entry name" value="Nucleotide-diphospho-sugar transferases"/>
    <property type="match status" value="1"/>
</dbReference>
<dbReference type="PANTHER" id="PTHR43179:SF12">
    <property type="entry name" value="GALACTOFURANOSYLTRANSFERASE GLFT2"/>
    <property type="match status" value="1"/>
</dbReference>
<dbReference type="InterPro" id="IPR001173">
    <property type="entry name" value="Glyco_trans_2-like"/>
</dbReference>
<sequence>MGEPARESVAVVVVTHNRADLLGRMLDGLVAQTWQPDAVIVVDNASGDHTQQVLDRHDLPLQVIRSEENVGGAGGFRIGMETAYVAGWDRIWLMDDDVVPAPDCLATLMAVDEPCLMCVREDLDGRLVEKSATTFDLRNPLAIKPKTASVETTYGTRDAMPPLVEIQVVAFEGFLVRHEVVAAVGLPDPEFFIFYDDADFALRARKAGYRIWAVRDAVLVRQLAFSQELALESWKGYYMYRNLFVVHFRHGQNALVRAKPYAISAAVVALSPLRGGRAEAGNVMRAVRDARRMRAESGGVPTRR</sequence>
<reference evidence="6" key="1">
    <citation type="submission" date="2020-11" db="EMBL/GenBank/DDBJ databases">
        <title>Nocardioides sp. nov., isolated from Soil of Cynanchum wilfordii Hemsley rhizosphere.</title>
        <authorList>
            <person name="Lee J.-S."/>
            <person name="Suh M.K."/>
            <person name="Kim J.-S."/>
        </authorList>
    </citation>
    <scope>NUCLEOTIDE SEQUENCE</scope>
    <source>
        <strain evidence="6">KCTC 19275</strain>
    </source>
</reference>
<evidence type="ECO:0000256" key="4">
    <source>
        <dbReference type="ARBA" id="ARBA00022679"/>
    </source>
</evidence>
<accession>A0A930YKW5</accession>
<organism evidence="6 7">
    <name type="scientific">Nocardioides islandensis</name>
    <dbReference type="NCBI Taxonomy" id="433663"/>
    <lineage>
        <taxon>Bacteria</taxon>
        <taxon>Bacillati</taxon>
        <taxon>Actinomycetota</taxon>
        <taxon>Actinomycetes</taxon>
        <taxon>Propionibacteriales</taxon>
        <taxon>Nocardioidaceae</taxon>
        <taxon>Nocardioides</taxon>
    </lineage>
</organism>
<dbReference type="RefSeq" id="WP_194707210.1">
    <property type="nucleotide sequence ID" value="NZ_JADKPN010000007.1"/>
</dbReference>
<name>A0A930YKW5_9ACTN</name>
<dbReference type="InterPro" id="IPR029044">
    <property type="entry name" value="Nucleotide-diphossugar_trans"/>
</dbReference>
<evidence type="ECO:0000256" key="1">
    <source>
        <dbReference type="ARBA" id="ARBA00004776"/>
    </source>
</evidence>
<dbReference type="Proteomes" id="UP000640489">
    <property type="component" value="Unassembled WGS sequence"/>
</dbReference>
<dbReference type="AlphaFoldDB" id="A0A930YKW5"/>
<gene>
    <name evidence="6" type="ORF">ISU07_12895</name>
</gene>
<dbReference type="Gene3D" id="3.90.550.10">
    <property type="entry name" value="Spore Coat Polysaccharide Biosynthesis Protein SpsA, Chain A"/>
    <property type="match status" value="1"/>
</dbReference>
<feature type="domain" description="Glycosyltransferase 2-like" evidence="5">
    <location>
        <begin position="11"/>
        <end position="110"/>
    </location>
</feature>
<keyword evidence="4" id="KW-0808">Transferase</keyword>
<evidence type="ECO:0000313" key="7">
    <source>
        <dbReference type="Proteomes" id="UP000640489"/>
    </source>
</evidence>
<evidence type="ECO:0000256" key="2">
    <source>
        <dbReference type="ARBA" id="ARBA00006739"/>
    </source>
</evidence>
<evidence type="ECO:0000313" key="6">
    <source>
        <dbReference type="EMBL" id="MBF4764025.1"/>
    </source>
</evidence>
<dbReference type="EMBL" id="JADKPN010000007">
    <property type="protein sequence ID" value="MBF4764025.1"/>
    <property type="molecule type" value="Genomic_DNA"/>
</dbReference>
<protein>
    <submittedName>
        <fullName evidence="6">Glycosyltransferase family 2 protein</fullName>
    </submittedName>
</protein>
<evidence type="ECO:0000256" key="3">
    <source>
        <dbReference type="ARBA" id="ARBA00022676"/>
    </source>
</evidence>
<dbReference type="PANTHER" id="PTHR43179">
    <property type="entry name" value="RHAMNOSYLTRANSFERASE WBBL"/>
    <property type="match status" value="1"/>
</dbReference>
<comment type="pathway">
    <text evidence="1">Cell wall biogenesis; cell wall polysaccharide biosynthesis.</text>
</comment>
<dbReference type="CDD" id="cd04185">
    <property type="entry name" value="GT_2_like_b"/>
    <property type="match status" value="1"/>
</dbReference>
<dbReference type="GO" id="GO:0016757">
    <property type="term" value="F:glycosyltransferase activity"/>
    <property type="evidence" value="ECO:0007669"/>
    <property type="project" value="UniProtKB-KW"/>
</dbReference>
<comment type="caution">
    <text evidence="6">The sequence shown here is derived from an EMBL/GenBank/DDBJ whole genome shotgun (WGS) entry which is preliminary data.</text>
</comment>
<keyword evidence="7" id="KW-1185">Reference proteome</keyword>
<evidence type="ECO:0000259" key="5">
    <source>
        <dbReference type="Pfam" id="PF00535"/>
    </source>
</evidence>
<proteinExistence type="inferred from homology"/>